<keyword evidence="3" id="KW-1185">Reference proteome</keyword>
<feature type="region of interest" description="Disordered" evidence="1">
    <location>
        <begin position="87"/>
        <end position="121"/>
    </location>
</feature>
<evidence type="ECO:0000313" key="2">
    <source>
        <dbReference type="EMBL" id="KLT43677.1"/>
    </source>
</evidence>
<protein>
    <submittedName>
        <fullName evidence="2">Uncharacterized protein</fullName>
    </submittedName>
</protein>
<reference evidence="2 3" key="1">
    <citation type="submission" date="2015-03" db="EMBL/GenBank/DDBJ databases">
        <title>Genomics and transcriptomics of the oil-accumulating basidiomycete yeast T. oleaginosus allow insights into substrate utilization and the diverse evolutionary trajectories of mating systems in fungi.</title>
        <authorList>
            <consortium name="DOE Joint Genome Institute"/>
            <person name="Kourist R."/>
            <person name="Kracht O."/>
            <person name="Bracharz F."/>
            <person name="Lipzen A."/>
            <person name="Nolan M."/>
            <person name="Ohm R."/>
            <person name="Grigoriev I."/>
            <person name="Sun S."/>
            <person name="Heitman J."/>
            <person name="Bruck T."/>
            <person name="Nowrousian M."/>
        </authorList>
    </citation>
    <scope>NUCLEOTIDE SEQUENCE [LARGE SCALE GENOMIC DNA]</scope>
    <source>
        <strain evidence="2 3">IBC0246</strain>
    </source>
</reference>
<accession>A0A0J0XRI4</accession>
<organism evidence="2 3">
    <name type="scientific">Cutaneotrichosporon oleaginosum</name>
    <dbReference type="NCBI Taxonomy" id="879819"/>
    <lineage>
        <taxon>Eukaryota</taxon>
        <taxon>Fungi</taxon>
        <taxon>Dikarya</taxon>
        <taxon>Basidiomycota</taxon>
        <taxon>Agaricomycotina</taxon>
        <taxon>Tremellomycetes</taxon>
        <taxon>Trichosporonales</taxon>
        <taxon>Trichosporonaceae</taxon>
        <taxon>Cutaneotrichosporon</taxon>
    </lineage>
</organism>
<name>A0A0J0XRI4_9TREE</name>
<sequence length="121" mass="13115">MCQRGSLQPVMVQLGTRQPSTSADECPATRSAFRHRVSCPAFNAPKSCCTTCLPARHALSGHSCAHDERLLADQPFRLVVRRMPVKAKPSAAMSSTSRLPMAEQAHSFNKAGERSAQSSMC</sequence>
<dbReference type="Proteomes" id="UP000053611">
    <property type="component" value="Unassembled WGS sequence"/>
</dbReference>
<evidence type="ECO:0000313" key="3">
    <source>
        <dbReference type="Proteomes" id="UP000053611"/>
    </source>
</evidence>
<proteinExistence type="predicted"/>
<dbReference type="EMBL" id="KQ087192">
    <property type="protein sequence ID" value="KLT43677.1"/>
    <property type="molecule type" value="Genomic_DNA"/>
</dbReference>
<evidence type="ECO:0000256" key="1">
    <source>
        <dbReference type="SAM" id="MobiDB-lite"/>
    </source>
</evidence>
<gene>
    <name evidence="2" type="ORF">CC85DRAFT_41610</name>
</gene>
<dbReference type="AlphaFoldDB" id="A0A0J0XRI4"/>